<evidence type="ECO:0000259" key="8">
    <source>
        <dbReference type="SMART" id="SM00839"/>
    </source>
</evidence>
<dbReference type="PROSITE" id="PS00074">
    <property type="entry name" value="GLFV_DEHYDROGENASE"/>
    <property type="match status" value="1"/>
</dbReference>
<dbReference type="GO" id="GO:0004353">
    <property type="term" value="F:glutamate dehydrogenase [NAD(P)+] activity"/>
    <property type="evidence" value="ECO:0007669"/>
    <property type="project" value="UniProtKB-EC"/>
</dbReference>
<dbReference type="Pfam" id="PF02812">
    <property type="entry name" value="ELFV_dehydrog_N"/>
    <property type="match status" value="1"/>
</dbReference>
<evidence type="ECO:0000256" key="7">
    <source>
        <dbReference type="RuleBase" id="RU004417"/>
    </source>
</evidence>
<dbReference type="SUPFAM" id="SSF51735">
    <property type="entry name" value="NAD(P)-binding Rossmann-fold domains"/>
    <property type="match status" value="1"/>
</dbReference>
<evidence type="ECO:0000256" key="2">
    <source>
        <dbReference type="ARBA" id="ARBA00012889"/>
    </source>
</evidence>
<dbReference type="InterPro" id="IPR006096">
    <property type="entry name" value="Glu/Leu/Phe/Val/Trp_DH_C"/>
</dbReference>
<name>A0A1D6L7H8_MAIZE</name>
<dbReference type="InterPro" id="IPR046346">
    <property type="entry name" value="Aminoacid_DH-like_N_sf"/>
</dbReference>
<dbReference type="Gene3D" id="3.40.50.10860">
    <property type="entry name" value="Leucine Dehydrogenase, chain A, domain 1"/>
    <property type="match status" value="1"/>
</dbReference>
<comment type="catalytic activity">
    <reaction evidence="6">
        <text>L-glutamate + NADP(+) + H2O = 2-oxoglutarate + NH4(+) + NADPH + H(+)</text>
        <dbReference type="Rhea" id="RHEA:11612"/>
        <dbReference type="ChEBI" id="CHEBI:15377"/>
        <dbReference type="ChEBI" id="CHEBI:15378"/>
        <dbReference type="ChEBI" id="CHEBI:16810"/>
        <dbReference type="ChEBI" id="CHEBI:28938"/>
        <dbReference type="ChEBI" id="CHEBI:29985"/>
        <dbReference type="ChEBI" id="CHEBI:57783"/>
        <dbReference type="ChEBI" id="CHEBI:58349"/>
        <dbReference type="EC" id="1.4.1.3"/>
    </reaction>
</comment>
<accession>A0A1D6L7H8</accession>
<dbReference type="Pfam" id="PF00208">
    <property type="entry name" value="ELFV_dehydrog"/>
    <property type="match status" value="1"/>
</dbReference>
<dbReference type="Gene3D" id="3.40.50.720">
    <property type="entry name" value="NAD(P)-binding Rossmann-like Domain"/>
    <property type="match status" value="1"/>
</dbReference>
<gene>
    <name evidence="9" type="ORF">ZEAMMB73_Zm00001d034420</name>
</gene>
<comment type="similarity">
    <text evidence="1 7">Belongs to the Glu/Leu/Phe/Val dehydrogenases family.</text>
</comment>
<dbReference type="SMART" id="SM00839">
    <property type="entry name" value="ELFV_dehydrog"/>
    <property type="match status" value="1"/>
</dbReference>
<dbReference type="InterPro" id="IPR033922">
    <property type="entry name" value="NAD_bind_Glu_DH"/>
</dbReference>
<evidence type="ECO:0000313" key="9">
    <source>
        <dbReference type="EMBL" id="ONM10208.1"/>
    </source>
</evidence>
<dbReference type="InterPro" id="IPR036291">
    <property type="entry name" value="NAD(P)-bd_dom_sf"/>
</dbReference>
<dbReference type="AlphaFoldDB" id="A0A1D6L7H8"/>
<dbReference type="InterPro" id="IPR006095">
    <property type="entry name" value="Glu/Leu/Phe/Val/Trp_DH"/>
</dbReference>
<protein>
    <recommendedName>
        <fullName evidence="2">glutamate dehydrogenase [NAD(P)(+)]</fullName>
        <ecNumber evidence="2">1.4.1.3</ecNumber>
    </recommendedName>
</protein>
<dbReference type="PRINTS" id="PR00082">
    <property type="entry name" value="GLFDHDRGNASE"/>
</dbReference>
<dbReference type="InterPro" id="IPR006097">
    <property type="entry name" value="Glu/Leu/Phe/Val/Trp_DH_dimer"/>
</dbReference>
<dbReference type="SUPFAM" id="SSF53223">
    <property type="entry name" value="Aminoacid dehydrogenase-like, N-terminal domain"/>
    <property type="match status" value="1"/>
</dbReference>
<dbReference type="PANTHER" id="PTHR11606:SF29">
    <property type="entry name" value="GLUTAMATE DEHYDROGENASE 3-RELATED"/>
    <property type="match status" value="1"/>
</dbReference>
<reference evidence="9" key="1">
    <citation type="submission" date="2015-12" db="EMBL/GenBank/DDBJ databases">
        <title>Update maize B73 reference genome by single molecule sequencing technologies.</title>
        <authorList>
            <consortium name="Maize Genome Sequencing Project"/>
            <person name="Ware D."/>
        </authorList>
    </citation>
    <scope>NUCLEOTIDE SEQUENCE [LARGE SCALE GENOMIC DNA]</scope>
    <source>
        <tissue evidence="9">Seedling</tissue>
    </source>
</reference>
<evidence type="ECO:0000256" key="5">
    <source>
        <dbReference type="ARBA" id="ARBA00047867"/>
    </source>
</evidence>
<organism evidence="9">
    <name type="scientific">Zea mays</name>
    <name type="common">Maize</name>
    <dbReference type="NCBI Taxonomy" id="4577"/>
    <lineage>
        <taxon>Eukaryota</taxon>
        <taxon>Viridiplantae</taxon>
        <taxon>Streptophyta</taxon>
        <taxon>Embryophyta</taxon>
        <taxon>Tracheophyta</taxon>
        <taxon>Spermatophyta</taxon>
        <taxon>Magnoliopsida</taxon>
        <taxon>Liliopsida</taxon>
        <taxon>Poales</taxon>
        <taxon>Poaceae</taxon>
        <taxon>PACMAD clade</taxon>
        <taxon>Panicoideae</taxon>
        <taxon>Andropogonodae</taxon>
        <taxon>Andropogoneae</taxon>
        <taxon>Tripsacinae</taxon>
        <taxon>Zea</taxon>
    </lineage>
</organism>
<feature type="domain" description="Glutamate/phenylalanine/leucine/valine/L-tryptophan dehydrogenase C-terminal" evidence="8">
    <location>
        <begin position="114"/>
        <end position="294"/>
    </location>
</feature>
<comment type="catalytic activity">
    <reaction evidence="5">
        <text>L-glutamate + NAD(+) + H2O = 2-oxoglutarate + NH4(+) + NADH + H(+)</text>
        <dbReference type="Rhea" id="RHEA:15133"/>
        <dbReference type="ChEBI" id="CHEBI:15377"/>
        <dbReference type="ChEBI" id="CHEBI:15378"/>
        <dbReference type="ChEBI" id="CHEBI:16810"/>
        <dbReference type="ChEBI" id="CHEBI:28938"/>
        <dbReference type="ChEBI" id="CHEBI:29985"/>
        <dbReference type="ChEBI" id="CHEBI:57540"/>
        <dbReference type="ChEBI" id="CHEBI:57945"/>
        <dbReference type="EC" id="1.4.1.3"/>
    </reaction>
</comment>
<dbReference type="InterPro" id="IPR033524">
    <property type="entry name" value="Glu/Leu/Phe/Val_DH_AS"/>
</dbReference>
<keyword evidence="4" id="KW-0520">NAD</keyword>
<dbReference type="EMBL" id="CM007647">
    <property type="protein sequence ID" value="ONM10208.1"/>
    <property type="molecule type" value="Genomic_DNA"/>
</dbReference>
<dbReference type="EC" id="1.4.1.3" evidence="2"/>
<keyword evidence="3 7" id="KW-0560">Oxidoreductase</keyword>
<proteinExistence type="inferred from homology"/>
<evidence type="ECO:0000256" key="3">
    <source>
        <dbReference type="ARBA" id="ARBA00023002"/>
    </source>
</evidence>
<evidence type="ECO:0000256" key="6">
    <source>
        <dbReference type="ARBA" id="ARBA00048577"/>
    </source>
</evidence>
<evidence type="ECO:0000256" key="1">
    <source>
        <dbReference type="ARBA" id="ARBA00006382"/>
    </source>
</evidence>
<dbReference type="PANTHER" id="PTHR11606">
    <property type="entry name" value="GLUTAMATE DEHYDROGENASE"/>
    <property type="match status" value="1"/>
</dbReference>
<dbReference type="ExpressionAtlas" id="A0A1D6L7H8">
    <property type="expression patterns" value="baseline and differential"/>
</dbReference>
<sequence length="294" mass="30812">MKGGIRYHHEVDPDEVNALAQLMTWKTAVANIPYGGAKGGIGCSPGDLSISELERLTRVFTQKIHDLIGIHTDVPAPDMGTNSQTMAWILDEYSKFHGYSPAVVTGKPVDLGGSLGRDAATGRGVLFATEALLAEHGKGIAGQRFVIQGFGNVGSWAAQLISEAGGKVIAISDVTGAVKNVDGLDIVQLVKHSAENKGIKGFKGGDAIAPDSLLTEECDVLIPAALGGVINKDNANDIKAKYIIEAANHPTDPEADEILSKKGVLILPDILANSGGVTVSYFETSRGSCGTKRR</sequence>
<evidence type="ECO:0000256" key="4">
    <source>
        <dbReference type="ARBA" id="ARBA00023027"/>
    </source>
</evidence>
<dbReference type="CDD" id="cd01076">
    <property type="entry name" value="NAD_bind_1_Glu_DH"/>
    <property type="match status" value="1"/>
</dbReference>
<dbReference type="GO" id="GO:0006520">
    <property type="term" value="P:amino acid metabolic process"/>
    <property type="evidence" value="ECO:0007669"/>
    <property type="project" value="InterPro"/>
</dbReference>